<dbReference type="EMBL" id="JAAOAS010000453">
    <property type="protein sequence ID" value="KAF5575882.1"/>
    <property type="molecule type" value="Genomic_DNA"/>
</dbReference>
<evidence type="ECO:0000313" key="2">
    <source>
        <dbReference type="Proteomes" id="UP000546213"/>
    </source>
</evidence>
<name>A0A8H5KMD9_9HYPO</name>
<dbReference type="OrthoDB" id="5093989at2759"/>
<accession>A0A8H5KMD9</accession>
<dbReference type="AlphaFoldDB" id="A0A8H5KMD9"/>
<keyword evidence="2" id="KW-1185">Reference proteome</keyword>
<dbReference type="Proteomes" id="UP000546213">
    <property type="component" value="Unassembled WGS sequence"/>
</dbReference>
<evidence type="ECO:0000313" key="1">
    <source>
        <dbReference type="EMBL" id="KAF5575882.1"/>
    </source>
</evidence>
<proteinExistence type="predicted"/>
<comment type="caution">
    <text evidence="1">The sequence shown here is derived from an EMBL/GenBank/DDBJ whole genome shotgun (WGS) entry which is preliminary data.</text>
</comment>
<gene>
    <name evidence="1" type="ORF">FPCIR_12933</name>
</gene>
<sequence length="325" mass="37689">MSLRGVRDTSWVNPFDEKSRRDWIRAYLVADGFYFEESLDRRYRSSVDGIAKKLHDQNIDEIGEAYFEFLCDHAVWGKTYHHSVEFEFYPEWPFKEKPGRWDMSLGNSVNYRKWRLDNGLPVPSETIAEAEARRRKAGMAEEGYAIQMQKAKAAELNAIEGAHELRPAIPMDEPLCLVPDFRGNKAMPCLVPIPTMDSRKKIWEDVCNEKHFTRAVPGPFEVALPTWLDFNRIVIGEGQAVLNEIRQLTSPMLTIAWRIVFGKLVSMIIGVVPKFDEFNTSPSIRLEVRRLWDYVCHWVLFATKGDSMTRPFHHDQLLCETTCSR</sequence>
<organism evidence="1 2">
    <name type="scientific">Fusarium pseudocircinatum</name>
    <dbReference type="NCBI Taxonomy" id="56676"/>
    <lineage>
        <taxon>Eukaryota</taxon>
        <taxon>Fungi</taxon>
        <taxon>Dikarya</taxon>
        <taxon>Ascomycota</taxon>
        <taxon>Pezizomycotina</taxon>
        <taxon>Sordariomycetes</taxon>
        <taxon>Hypocreomycetidae</taxon>
        <taxon>Hypocreales</taxon>
        <taxon>Nectriaceae</taxon>
        <taxon>Fusarium</taxon>
        <taxon>Fusarium fujikuroi species complex</taxon>
    </lineage>
</organism>
<protein>
    <submittedName>
        <fullName evidence="1">Uncharacterized protein</fullName>
    </submittedName>
</protein>
<reference evidence="1 2" key="1">
    <citation type="submission" date="2020-05" db="EMBL/GenBank/DDBJ databases">
        <title>Identification and distribution of gene clusters putatively required for synthesis of sphingolipid metabolism inhibitors in phylogenetically diverse species of the filamentous fungus Fusarium.</title>
        <authorList>
            <person name="Kim H.-S."/>
            <person name="Busman M."/>
            <person name="Brown D.W."/>
            <person name="Divon H."/>
            <person name="Uhlig S."/>
            <person name="Proctor R.H."/>
        </authorList>
    </citation>
    <scope>NUCLEOTIDE SEQUENCE [LARGE SCALE GENOMIC DNA]</scope>
    <source>
        <strain evidence="1 2">NRRL 36939</strain>
    </source>
</reference>